<feature type="active site" evidence="13">
    <location>
        <position position="126"/>
    </location>
</feature>
<name>A0A072N0K1_9GAMM</name>
<keyword evidence="9" id="KW-0133">Cell shape</keyword>
<evidence type="ECO:0000313" key="18">
    <source>
        <dbReference type="Proteomes" id="UP000035057"/>
    </source>
</evidence>
<dbReference type="EC" id="3.4.16.4" evidence="4"/>
<evidence type="ECO:0000256" key="10">
    <source>
        <dbReference type="ARBA" id="ARBA00022984"/>
    </source>
</evidence>
<comment type="similarity">
    <text evidence="3 15">Belongs to the peptidase S11 family.</text>
</comment>
<keyword evidence="10" id="KW-0573">Peptidoglycan synthesis</keyword>
<dbReference type="EMBL" id="ANIE01000006">
    <property type="protein sequence ID" value="KEF31189.1"/>
    <property type="molecule type" value="Genomic_DNA"/>
</dbReference>
<dbReference type="GO" id="GO:0009252">
    <property type="term" value="P:peptidoglycan biosynthetic process"/>
    <property type="evidence" value="ECO:0007669"/>
    <property type="project" value="UniProtKB-UniPathway"/>
</dbReference>
<dbReference type="GO" id="GO:0008360">
    <property type="term" value="P:regulation of cell shape"/>
    <property type="evidence" value="ECO:0007669"/>
    <property type="project" value="UniProtKB-KW"/>
</dbReference>
<keyword evidence="7" id="KW-0732">Signal</keyword>
<feature type="domain" description="Peptidase S11 D-Ala-D-Ala carboxypeptidase A C-terminal" evidence="16">
    <location>
        <begin position="278"/>
        <end position="368"/>
    </location>
</feature>
<accession>A0A072N0K1</accession>
<dbReference type="InterPro" id="IPR012338">
    <property type="entry name" value="Beta-lactam/transpept-like"/>
</dbReference>
<dbReference type="PRINTS" id="PR00725">
    <property type="entry name" value="DADACBPTASE1"/>
</dbReference>
<dbReference type="SMART" id="SM00936">
    <property type="entry name" value="PBP5_C"/>
    <property type="match status" value="1"/>
</dbReference>
<dbReference type="InterPro" id="IPR001967">
    <property type="entry name" value="Peptidase_S11_N"/>
</dbReference>
<evidence type="ECO:0000256" key="12">
    <source>
        <dbReference type="ARBA" id="ARBA00034000"/>
    </source>
</evidence>
<feature type="active site" description="Proton acceptor" evidence="13">
    <location>
        <position position="69"/>
    </location>
</feature>
<gene>
    <name evidence="17" type="ORF">D777_02342</name>
</gene>
<dbReference type="SUPFAM" id="SSF69189">
    <property type="entry name" value="Penicillin-binding protein associated domain"/>
    <property type="match status" value="1"/>
</dbReference>
<evidence type="ECO:0000256" key="1">
    <source>
        <dbReference type="ARBA" id="ARBA00003217"/>
    </source>
</evidence>
<dbReference type="PATRIC" id="fig|1137280.3.peg.2158"/>
<keyword evidence="11" id="KW-0961">Cell wall biogenesis/degradation</keyword>
<keyword evidence="6" id="KW-0645">Protease</keyword>
<evidence type="ECO:0000256" key="8">
    <source>
        <dbReference type="ARBA" id="ARBA00022801"/>
    </source>
</evidence>
<evidence type="ECO:0000256" key="15">
    <source>
        <dbReference type="RuleBase" id="RU004016"/>
    </source>
</evidence>
<dbReference type="GO" id="GO:0006508">
    <property type="term" value="P:proteolysis"/>
    <property type="evidence" value="ECO:0007669"/>
    <property type="project" value="UniProtKB-KW"/>
</dbReference>
<evidence type="ECO:0000259" key="16">
    <source>
        <dbReference type="SMART" id="SM00936"/>
    </source>
</evidence>
<dbReference type="STRING" id="1137280.D777_02342"/>
<dbReference type="InterPro" id="IPR015956">
    <property type="entry name" value="Peniciliin-bd_prot_C_sf"/>
</dbReference>
<comment type="catalytic activity">
    <reaction evidence="12">
        <text>Preferential cleavage: (Ac)2-L-Lys-D-Ala-|-D-Ala. Also transpeptidation of peptidyl-alanyl moieties that are N-acyl substituents of D-alanine.</text>
        <dbReference type="EC" id="3.4.16.4"/>
    </reaction>
</comment>
<evidence type="ECO:0000313" key="17">
    <source>
        <dbReference type="EMBL" id="KEF31189.1"/>
    </source>
</evidence>
<proteinExistence type="inferred from homology"/>
<evidence type="ECO:0000256" key="11">
    <source>
        <dbReference type="ARBA" id="ARBA00023316"/>
    </source>
</evidence>
<dbReference type="Gene3D" id="3.40.710.10">
    <property type="entry name" value="DD-peptidase/beta-lactamase superfamily"/>
    <property type="match status" value="1"/>
</dbReference>
<dbReference type="Proteomes" id="UP000035057">
    <property type="component" value="Unassembled WGS sequence"/>
</dbReference>
<dbReference type="Pfam" id="PF00768">
    <property type="entry name" value="Peptidase_S11"/>
    <property type="match status" value="1"/>
</dbReference>
<dbReference type="SUPFAM" id="SSF56601">
    <property type="entry name" value="beta-lactamase/transpeptidase-like"/>
    <property type="match status" value="1"/>
</dbReference>
<protein>
    <recommendedName>
        <fullName evidence="4">serine-type D-Ala-D-Ala carboxypeptidase</fullName>
        <ecNumber evidence="4">3.4.16.4</ecNumber>
    </recommendedName>
</protein>
<keyword evidence="8" id="KW-0378">Hydrolase</keyword>
<evidence type="ECO:0000256" key="7">
    <source>
        <dbReference type="ARBA" id="ARBA00022729"/>
    </source>
</evidence>
<evidence type="ECO:0000256" key="9">
    <source>
        <dbReference type="ARBA" id="ARBA00022960"/>
    </source>
</evidence>
<dbReference type="Gene3D" id="2.60.410.10">
    <property type="entry name" value="D-Ala-D-Ala carboxypeptidase, C-terminal domain"/>
    <property type="match status" value="1"/>
</dbReference>
<evidence type="ECO:0000256" key="2">
    <source>
        <dbReference type="ARBA" id="ARBA00004752"/>
    </source>
</evidence>
<dbReference type="Pfam" id="PF07943">
    <property type="entry name" value="PBP5_C"/>
    <property type="match status" value="1"/>
</dbReference>
<keyword evidence="18" id="KW-1185">Reference proteome</keyword>
<evidence type="ECO:0000256" key="3">
    <source>
        <dbReference type="ARBA" id="ARBA00007164"/>
    </source>
</evidence>
<dbReference type="RefSeq" id="WP_036131862.1">
    <property type="nucleotide sequence ID" value="NZ_ANIE01000006.1"/>
</dbReference>
<dbReference type="InterPro" id="IPR012907">
    <property type="entry name" value="Peptidase_S11_C"/>
</dbReference>
<comment type="pathway">
    <text evidence="2">Cell wall biogenesis; peptidoglycan biosynthesis.</text>
</comment>
<organism evidence="17 18">
    <name type="scientific">Marinobacter nitratireducens</name>
    <dbReference type="NCBI Taxonomy" id="1137280"/>
    <lineage>
        <taxon>Bacteria</taxon>
        <taxon>Pseudomonadati</taxon>
        <taxon>Pseudomonadota</taxon>
        <taxon>Gammaproteobacteria</taxon>
        <taxon>Pseudomonadales</taxon>
        <taxon>Marinobacteraceae</taxon>
        <taxon>Marinobacter</taxon>
    </lineage>
</organism>
<dbReference type="AlphaFoldDB" id="A0A072N0K1"/>
<evidence type="ECO:0000256" key="5">
    <source>
        <dbReference type="ARBA" id="ARBA00022645"/>
    </source>
</evidence>
<comment type="function">
    <text evidence="1">Removes C-terminal D-alanyl residues from sugar-peptide cell wall precursors.</text>
</comment>
<dbReference type="UniPathway" id="UPA00219"/>
<dbReference type="GO" id="GO:0009002">
    <property type="term" value="F:serine-type D-Ala-D-Ala carboxypeptidase activity"/>
    <property type="evidence" value="ECO:0007669"/>
    <property type="project" value="UniProtKB-EC"/>
</dbReference>
<dbReference type="GO" id="GO:0071555">
    <property type="term" value="P:cell wall organization"/>
    <property type="evidence" value="ECO:0007669"/>
    <property type="project" value="UniProtKB-KW"/>
</dbReference>
<dbReference type="InterPro" id="IPR037167">
    <property type="entry name" value="Peptidase_S11_C_sf"/>
</dbReference>
<dbReference type="PANTHER" id="PTHR21581:SF6">
    <property type="entry name" value="TRAFFICKING PROTEIN PARTICLE COMPLEX SUBUNIT 12"/>
    <property type="match status" value="1"/>
</dbReference>
<evidence type="ECO:0000256" key="6">
    <source>
        <dbReference type="ARBA" id="ARBA00022670"/>
    </source>
</evidence>
<dbReference type="InterPro" id="IPR018044">
    <property type="entry name" value="Peptidase_S11"/>
</dbReference>
<feature type="binding site" evidence="14">
    <location>
        <position position="228"/>
    </location>
    <ligand>
        <name>substrate</name>
    </ligand>
</feature>
<evidence type="ECO:0000256" key="13">
    <source>
        <dbReference type="PIRSR" id="PIRSR618044-1"/>
    </source>
</evidence>
<evidence type="ECO:0000256" key="4">
    <source>
        <dbReference type="ARBA" id="ARBA00012448"/>
    </source>
</evidence>
<sequence length="388" mass="42857">MAFKSLFRSFSVTFALVVLLAGKVMAQSVLIPSPPQIAGSSYVLMDPKSGRIIIEENSHERLPPASLTKMMTAYIVERELDEGRISLTDMVPISVKAWKTEGSRTFVREGTSVPVETLLKGVIIQSGNDASVALAEFIAGSEGAFVDIMNQQAQILGMKGTHFVNATGLPSPEHFSTAYDLALLARAIINDYPDNYSIYAQKHFTYNNIRQPNRNSLLWRDDSVDGLKTGHTEEAGYCLVASAKRNDTRFIGVVMGTSSSEARAQEVQKMLNYGFRYYESERLFRSGQELIEAKVWGGQSDQLSVGMPEDVYVTIPRGSRDDLESSVDLDSVIKAPIKVGDELGRVKVSLNGEVLVDQPVLALTEIPEGGLFKRIWDAIKLFFVQLFQ</sequence>
<reference evidence="17 18" key="1">
    <citation type="submission" date="2012-12" db="EMBL/GenBank/DDBJ databases">
        <title>Genome assembly of Marinobacter sp. AK21.</title>
        <authorList>
            <person name="Khatri I."/>
            <person name="Kumar R."/>
            <person name="Vaidya B."/>
            <person name="Subramanian S."/>
            <person name="Pinnaka A."/>
        </authorList>
    </citation>
    <scope>NUCLEOTIDE SEQUENCE [LARGE SCALE GENOMIC DNA]</scope>
    <source>
        <strain evidence="17 18">AK21</strain>
    </source>
</reference>
<evidence type="ECO:0000256" key="14">
    <source>
        <dbReference type="PIRSR" id="PIRSR618044-2"/>
    </source>
</evidence>
<dbReference type="PANTHER" id="PTHR21581">
    <property type="entry name" value="D-ALANYL-D-ALANINE CARBOXYPEPTIDASE"/>
    <property type="match status" value="1"/>
</dbReference>
<feature type="active site" description="Acyl-ester intermediate" evidence="13">
    <location>
        <position position="66"/>
    </location>
</feature>
<keyword evidence="5 17" id="KW-0121">Carboxypeptidase</keyword>
<comment type="caution">
    <text evidence="17">The sequence shown here is derived from an EMBL/GenBank/DDBJ whole genome shotgun (WGS) entry which is preliminary data.</text>
</comment>
<dbReference type="OrthoDB" id="9795979at2"/>